<dbReference type="Gene3D" id="1.20.1250.20">
    <property type="entry name" value="MFS general substrate transporter like domains"/>
    <property type="match status" value="2"/>
</dbReference>
<keyword evidence="3" id="KW-0813">Transport</keyword>
<dbReference type="InterPro" id="IPR020846">
    <property type="entry name" value="MFS_dom"/>
</dbReference>
<dbReference type="PROSITE" id="PS50850">
    <property type="entry name" value="MFS"/>
    <property type="match status" value="1"/>
</dbReference>
<feature type="transmembrane region" description="Helical" evidence="8">
    <location>
        <begin position="97"/>
        <end position="118"/>
    </location>
</feature>
<name>A0ABT9ZVK7_9BACI</name>
<dbReference type="InterPro" id="IPR001610">
    <property type="entry name" value="PAC"/>
</dbReference>
<feature type="domain" description="PAC" evidence="10">
    <location>
        <begin position="454"/>
        <end position="503"/>
    </location>
</feature>
<proteinExistence type="inferred from homology"/>
<dbReference type="EMBL" id="JAUSUG010000010">
    <property type="protein sequence ID" value="MDQ0255268.1"/>
    <property type="molecule type" value="Genomic_DNA"/>
</dbReference>
<feature type="domain" description="PAS" evidence="9">
    <location>
        <begin position="381"/>
        <end position="427"/>
    </location>
</feature>
<evidence type="ECO:0000259" key="9">
    <source>
        <dbReference type="PROSITE" id="PS50112"/>
    </source>
</evidence>
<keyword evidence="6" id="KW-0534">Nitrate assimilation</keyword>
<dbReference type="PROSITE" id="PS50112">
    <property type="entry name" value="PAS"/>
    <property type="match status" value="1"/>
</dbReference>
<gene>
    <name evidence="12" type="ORF">J2S74_002650</name>
</gene>
<comment type="similarity">
    <text evidence="2">Belongs to the major facilitator superfamily. Nitrate/nitrite porter (TC 2.A.1.8) family.</text>
</comment>
<keyword evidence="5 8" id="KW-1133">Transmembrane helix</keyword>
<evidence type="ECO:0000256" key="2">
    <source>
        <dbReference type="ARBA" id="ARBA00008432"/>
    </source>
</evidence>
<feature type="domain" description="Major facilitator superfamily (MFS) profile" evidence="11">
    <location>
        <begin position="6"/>
        <end position="381"/>
    </location>
</feature>
<evidence type="ECO:0000259" key="10">
    <source>
        <dbReference type="PROSITE" id="PS50113"/>
    </source>
</evidence>
<dbReference type="RefSeq" id="WP_307326211.1">
    <property type="nucleotide sequence ID" value="NZ_JAUSUG010000010.1"/>
</dbReference>
<evidence type="ECO:0000256" key="5">
    <source>
        <dbReference type="ARBA" id="ARBA00022989"/>
    </source>
</evidence>
<dbReference type="InterPro" id="IPR035965">
    <property type="entry name" value="PAS-like_dom_sf"/>
</dbReference>
<dbReference type="InterPro" id="IPR036259">
    <property type="entry name" value="MFS_trans_sf"/>
</dbReference>
<evidence type="ECO:0000259" key="11">
    <source>
        <dbReference type="PROSITE" id="PS50850"/>
    </source>
</evidence>
<organism evidence="12 13">
    <name type="scientific">Evansella vedderi</name>
    <dbReference type="NCBI Taxonomy" id="38282"/>
    <lineage>
        <taxon>Bacteria</taxon>
        <taxon>Bacillati</taxon>
        <taxon>Bacillota</taxon>
        <taxon>Bacilli</taxon>
        <taxon>Bacillales</taxon>
        <taxon>Bacillaceae</taxon>
        <taxon>Evansella</taxon>
    </lineage>
</organism>
<keyword evidence="4 8" id="KW-0812">Transmembrane</keyword>
<dbReference type="Pfam" id="PF13426">
    <property type="entry name" value="PAS_9"/>
    <property type="match status" value="1"/>
</dbReference>
<reference evidence="12 13" key="1">
    <citation type="submission" date="2023-07" db="EMBL/GenBank/DDBJ databases">
        <title>Genomic Encyclopedia of Type Strains, Phase IV (KMG-IV): sequencing the most valuable type-strain genomes for metagenomic binning, comparative biology and taxonomic classification.</title>
        <authorList>
            <person name="Goeker M."/>
        </authorList>
    </citation>
    <scope>NUCLEOTIDE SEQUENCE [LARGE SCALE GENOMIC DNA]</scope>
    <source>
        <strain evidence="12 13">DSM 9768</strain>
    </source>
</reference>
<evidence type="ECO:0000256" key="8">
    <source>
        <dbReference type="SAM" id="Phobius"/>
    </source>
</evidence>
<dbReference type="CDD" id="cd00130">
    <property type="entry name" value="PAS"/>
    <property type="match status" value="1"/>
</dbReference>
<dbReference type="SMART" id="SM00086">
    <property type="entry name" value="PAC"/>
    <property type="match status" value="1"/>
</dbReference>
<dbReference type="SUPFAM" id="SSF55785">
    <property type="entry name" value="PYP-like sensor domain (PAS domain)"/>
    <property type="match status" value="1"/>
</dbReference>
<keyword evidence="7 8" id="KW-0472">Membrane</keyword>
<dbReference type="Pfam" id="PF07690">
    <property type="entry name" value="MFS_1"/>
    <property type="match status" value="1"/>
</dbReference>
<feature type="transmembrane region" description="Helical" evidence="8">
    <location>
        <begin position="264"/>
        <end position="286"/>
    </location>
</feature>
<comment type="subcellular location">
    <subcellularLocation>
        <location evidence="1">Cell membrane</location>
        <topology evidence="1">Multi-pass membrane protein</topology>
    </subcellularLocation>
</comment>
<dbReference type="SMART" id="SM00091">
    <property type="entry name" value="PAS"/>
    <property type="match status" value="1"/>
</dbReference>
<feature type="transmembrane region" description="Helical" evidence="8">
    <location>
        <begin position="130"/>
        <end position="155"/>
    </location>
</feature>
<dbReference type="Gene3D" id="3.30.450.20">
    <property type="entry name" value="PAS domain"/>
    <property type="match status" value="1"/>
</dbReference>
<feature type="transmembrane region" description="Helical" evidence="8">
    <location>
        <begin position="161"/>
        <end position="180"/>
    </location>
</feature>
<protein>
    <submittedName>
        <fullName evidence="12">NNP family nitrate/nitrite transporter-like MFS transporter</fullName>
    </submittedName>
</protein>
<evidence type="ECO:0000313" key="13">
    <source>
        <dbReference type="Proteomes" id="UP001230005"/>
    </source>
</evidence>
<dbReference type="InterPro" id="IPR000014">
    <property type="entry name" value="PAS"/>
</dbReference>
<feature type="transmembrane region" description="Helical" evidence="8">
    <location>
        <begin position="73"/>
        <end position="91"/>
    </location>
</feature>
<evidence type="ECO:0000256" key="3">
    <source>
        <dbReference type="ARBA" id="ARBA00022448"/>
    </source>
</evidence>
<dbReference type="PANTHER" id="PTHR23515">
    <property type="entry name" value="HIGH-AFFINITY NITRATE TRANSPORTER 2.3"/>
    <property type="match status" value="1"/>
</dbReference>
<feature type="transmembrane region" description="Helical" evidence="8">
    <location>
        <begin position="12"/>
        <end position="32"/>
    </location>
</feature>
<feature type="transmembrane region" description="Helical" evidence="8">
    <location>
        <begin position="201"/>
        <end position="223"/>
    </location>
</feature>
<feature type="transmembrane region" description="Helical" evidence="8">
    <location>
        <begin position="229"/>
        <end position="252"/>
    </location>
</feature>
<feature type="transmembrane region" description="Helical" evidence="8">
    <location>
        <begin position="355"/>
        <end position="378"/>
    </location>
</feature>
<dbReference type="InterPro" id="IPR000700">
    <property type="entry name" value="PAS-assoc_C"/>
</dbReference>
<evidence type="ECO:0000256" key="7">
    <source>
        <dbReference type="ARBA" id="ARBA00023136"/>
    </source>
</evidence>
<dbReference type="InterPro" id="IPR011701">
    <property type="entry name" value="MFS"/>
</dbReference>
<feature type="transmembrane region" description="Helical" evidence="8">
    <location>
        <begin position="324"/>
        <end position="349"/>
    </location>
</feature>
<dbReference type="InterPro" id="IPR044772">
    <property type="entry name" value="NO3_transporter"/>
</dbReference>
<feature type="transmembrane region" description="Helical" evidence="8">
    <location>
        <begin position="292"/>
        <end position="312"/>
    </location>
</feature>
<dbReference type="CDD" id="cd17341">
    <property type="entry name" value="MFS_NRT2_like"/>
    <property type="match status" value="1"/>
</dbReference>
<evidence type="ECO:0000256" key="4">
    <source>
        <dbReference type="ARBA" id="ARBA00022692"/>
    </source>
</evidence>
<evidence type="ECO:0000256" key="1">
    <source>
        <dbReference type="ARBA" id="ARBA00004651"/>
    </source>
</evidence>
<accession>A0ABT9ZVK7</accession>
<evidence type="ECO:0000313" key="12">
    <source>
        <dbReference type="EMBL" id="MDQ0255268.1"/>
    </source>
</evidence>
<dbReference type="PROSITE" id="PS50113">
    <property type="entry name" value="PAC"/>
    <property type="match status" value="1"/>
</dbReference>
<dbReference type="SUPFAM" id="SSF103473">
    <property type="entry name" value="MFS general substrate transporter"/>
    <property type="match status" value="1"/>
</dbReference>
<keyword evidence="13" id="KW-1185">Reference proteome</keyword>
<evidence type="ECO:0000256" key="6">
    <source>
        <dbReference type="ARBA" id="ARBA00023063"/>
    </source>
</evidence>
<dbReference type="NCBIfam" id="TIGR00229">
    <property type="entry name" value="sensory_box"/>
    <property type="match status" value="1"/>
</dbReference>
<sequence length="503" mass="55016">MNIRNVQLPLQTLSLVAGFMVWVMLSPLMPYILQDIPLTSNEVALVTAVPIILGSLLRIPLGYWANRFGARRIFFLCFVVLLPPINYISLATSFIDLLIGGLFLGVGGAIFSIGVTSLPKYFPKERHGTINAIYALGNLGTAITSFLSPIIAGAIGWSSTVQLSLLLMATFALLNFIYGDKREPTVTTPLLKQVKGVYKSSTLWLLCFFYFITFGAFVAFTVYLPNFLVSHFGLSAVDAGVRTAGFILLATLIRPLGGWLSDKYNALVILMFVFGGLTFAGVLLALMPNFTLYTIGCLIVALSAGIGNGAIFKLVPLYFSKQAGIVNGLVGAMGGLGGFFPPIILTFLYGITGHYAIGFMALSQVALASLILAIWMFYQEKLSLASNAIESTAGAVMITDTKGRIKMVNPSFVKMTGYTFKEAVGETPRLLKSEEHGPEFYSKMWQQINKEGHWQGEIRNKRKNGEIFLVLLSITPIKNEQHDIIGYVGMLTDMEKSFTLQHV</sequence>
<feature type="transmembrane region" description="Helical" evidence="8">
    <location>
        <begin position="44"/>
        <end position="61"/>
    </location>
</feature>
<comment type="caution">
    <text evidence="12">The sequence shown here is derived from an EMBL/GenBank/DDBJ whole genome shotgun (WGS) entry which is preliminary data.</text>
</comment>
<dbReference type="Proteomes" id="UP001230005">
    <property type="component" value="Unassembled WGS sequence"/>
</dbReference>